<evidence type="ECO:0000313" key="15">
    <source>
        <dbReference type="Proteomes" id="UP001501920"/>
    </source>
</evidence>
<feature type="binding site" evidence="11">
    <location>
        <begin position="257"/>
        <end position="258"/>
    </location>
    <ligand>
        <name>substrate</name>
    </ligand>
</feature>
<dbReference type="InterPro" id="IPR003764">
    <property type="entry name" value="GlcNAc_6-P_deAcase"/>
</dbReference>
<comment type="pathway">
    <text evidence="1">Amino-sugar metabolism; N-acetylneuraminate degradation.</text>
</comment>
<dbReference type="Pfam" id="PF01979">
    <property type="entry name" value="Amidohydro_1"/>
    <property type="match status" value="1"/>
</dbReference>
<reference evidence="14" key="3">
    <citation type="submission" date="2025-09" db="UniProtKB">
        <authorList>
            <consortium name="Ensembl"/>
        </authorList>
    </citation>
    <scope>IDENTIFICATION</scope>
</reference>
<dbReference type="GO" id="GO:0046872">
    <property type="term" value="F:metal ion binding"/>
    <property type="evidence" value="ECO:0007669"/>
    <property type="project" value="UniProtKB-KW"/>
</dbReference>
<dbReference type="GO" id="GO:0006046">
    <property type="term" value="P:N-acetylglucosamine catabolic process"/>
    <property type="evidence" value="ECO:0007669"/>
    <property type="project" value="TreeGrafter"/>
</dbReference>
<reference evidence="14" key="2">
    <citation type="submission" date="2025-08" db="UniProtKB">
        <authorList>
            <consortium name="Ensembl"/>
        </authorList>
    </citation>
    <scope>IDENTIFICATION</scope>
</reference>
<dbReference type="NCBIfam" id="TIGR00221">
    <property type="entry name" value="nagA"/>
    <property type="match status" value="1"/>
</dbReference>
<dbReference type="CDD" id="cd00854">
    <property type="entry name" value="NagA"/>
    <property type="match status" value="1"/>
</dbReference>
<dbReference type="PANTHER" id="PTHR11113">
    <property type="entry name" value="N-ACETYLGLUCOSAMINE-6-PHOSPHATE DEACETYLASE"/>
    <property type="match status" value="1"/>
</dbReference>
<feature type="binding site" evidence="11">
    <location>
        <position position="176"/>
    </location>
    <ligand>
        <name>substrate</name>
    </ligand>
</feature>
<keyword evidence="6 9" id="KW-0378">Hydrolase</keyword>
<keyword evidence="15" id="KW-1185">Reference proteome</keyword>
<feature type="binding site" evidence="11">
    <location>
        <position position="294"/>
    </location>
    <ligand>
        <name>substrate</name>
    </ligand>
</feature>
<evidence type="ECO:0000256" key="10">
    <source>
        <dbReference type="PIRSR" id="PIRSR038994-1"/>
    </source>
</evidence>
<dbReference type="GO" id="GO:0008448">
    <property type="term" value="F:N-acetylglucosamine-6-phosphate deacetylase activity"/>
    <property type="evidence" value="ECO:0007669"/>
    <property type="project" value="UniProtKB-UniRule"/>
</dbReference>
<evidence type="ECO:0000256" key="9">
    <source>
        <dbReference type="PIRNR" id="PIRNR038994"/>
    </source>
</evidence>
<dbReference type="EC" id="3.5.1.25" evidence="3 9"/>
<dbReference type="PANTHER" id="PTHR11113:SF14">
    <property type="entry name" value="N-ACETYLGLUCOSAMINE-6-PHOSPHATE DEACETYLASE"/>
    <property type="match status" value="1"/>
</dbReference>
<dbReference type="GO" id="GO:0019262">
    <property type="term" value="P:N-acetylneuraminate catabolic process"/>
    <property type="evidence" value="ECO:0007669"/>
    <property type="project" value="UniProtKB-ARBA"/>
</dbReference>
<dbReference type="GO" id="GO:0106279">
    <property type="term" value="P:negative regulation of UDP-N-acetylglucosamine biosynthetic process"/>
    <property type="evidence" value="ECO:0007669"/>
    <property type="project" value="UniProtKB-ARBA"/>
</dbReference>
<evidence type="ECO:0000256" key="8">
    <source>
        <dbReference type="ARBA" id="ARBA00047647"/>
    </source>
</evidence>
<organism evidence="14 15">
    <name type="scientific">Pygocentrus nattereri</name>
    <name type="common">Red-bellied piranha</name>
    <dbReference type="NCBI Taxonomy" id="42514"/>
    <lineage>
        <taxon>Eukaryota</taxon>
        <taxon>Metazoa</taxon>
        <taxon>Chordata</taxon>
        <taxon>Craniata</taxon>
        <taxon>Vertebrata</taxon>
        <taxon>Euteleostomi</taxon>
        <taxon>Actinopterygii</taxon>
        <taxon>Neopterygii</taxon>
        <taxon>Teleostei</taxon>
        <taxon>Ostariophysi</taxon>
        <taxon>Characiformes</taxon>
        <taxon>Characoidei</taxon>
        <taxon>Pygocentrus</taxon>
    </lineage>
</organism>
<accession>A0AAR2KFU1</accession>
<comment type="cofactor">
    <cofactor evidence="12">
        <name>a divalent metal cation</name>
        <dbReference type="ChEBI" id="CHEBI:60240"/>
    </cofactor>
    <text evidence="12">Binds 1 divalent metal cation per subunit.</text>
</comment>
<dbReference type="Gene3D" id="2.30.40.10">
    <property type="entry name" value="Urease, subunit C, domain 1"/>
    <property type="match status" value="1"/>
</dbReference>
<dbReference type="Proteomes" id="UP001501920">
    <property type="component" value="Chromosome 1"/>
</dbReference>
<dbReference type="InterPro" id="IPR006680">
    <property type="entry name" value="Amidohydro-rel"/>
</dbReference>
<feature type="binding site" evidence="12">
    <location>
        <position position="165"/>
    </location>
    <ligand>
        <name>Zn(2+)</name>
        <dbReference type="ChEBI" id="CHEBI:29105"/>
    </ligand>
</feature>
<proteinExistence type="inferred from homology"/>
<feature type="binding site" evidence="11">
    <location>
        <begin position="350"/>
        <end position="352"/>
    </location>
    <ligand>
        <name>substrate</name>
    </ligand>
</feature>
<dbReference type="InterPro" id="IPR032466">
    <property type="entry name" value="Metal_Hydrolase"/>
</dbReference>
<reference evidence="14 15" key="1">
    <citation type="submission" date="2020-10" db="EMBL/GenBank/DDBJ databases">
        <title>Pygocentrus nattereri (red-bellied piranha) genome, fPygNat1, primary haplotype.</title>
        <authorList>
            <person name="Myers G."/>
            <person name="Meyer A."/>
            <person name="Karagic N."/>
            <person name="Pippel M."/>
            <person name="Winkler S."/>
            <person name="Tracey A."/>
            <person name="Wood J."/>
            <person name="Formenti G."/>
            <person name="Howe K."/>
            <person name="Fedrigo O."/>
            <person name="Jarvis E.D."/>
        </authorList>
    </citation>
    <scope>NUCLEOTIDE SEQUENCE [LARGE SCALE GENOMIC DNA]</scope>
</reference>
<evidence type="ECO:0000256" key="11">
    <source>
        <dbReference type="PIRSR" id="PIRSR038994-2"/>
    </source>
</evidence>
<evidence type="ECO:0000256" key="5">
    <source>
        <dbReference type="ARBA" id="ARBA00022723"/>
    </source>
</evidence>
<evidence type="ECO:0000256" key="2">
    <source>
        <dbReference type="ARBA" id="ARBA00010716"/>
    </source>
</evidence>
<feature type="binding site" evidence="12">
    <location>
        <position position="254"/>
    </location>
    <ligand>
        <name>Zn(2+)</name>
        <dbReference type="ChEBI" id="CHEBI:29105"/>
    </ligand>
</feature>
<evidence type="ECO:0000256" key="4">
    <source>
        <dbReference type="ARBA" id="ARBA00018029"/>
    </source>
</evidence>
<evidence type="ECO:0000256" key="1">
    <source>
        <dbReference type="ARBA" id="ARBA00004878"/>
    </source>
</evidence>
<dbReference type="PIRSF" id="PIRSF038994">
    <property type="entry name" value="NagA"/>
    <property type="match status" value="1"/>
</dbReference>
<evidence type="ECO:0000256" key="7">
    <source>
        <dbReference type="ARBA" id="ARBA00023277"/>
    </source>
</evidence>
<evidence type="ECO:0000259" key="13">
    <source>
        <dbReference type="Pfam" id="PF01979"/>
    </source>
</evidence>
<evidence type="ECO:0000313" key="14">
    <source>
        <dbReference type="Ensembl" id="ENSPNAP00000063155.1"/>
    </source>
</evidence>
<evidence type="ECO:0000256" key="3">
    <source>
        <dbReference type="ARBA" id="ARBA00011899"/>
    </source>
</evidence>
<dbReference type="Ensembl" id="ENSPNAT00000045208.1">
    <property type="protein sequence ID" value="ENSPNAP00000063155.1"/>
    <property type="gene ID" value="ENSPNAG00000003553.2"/>
</dbReference>
<dbReference type="AlphaFoldDB" id="A0AAR2KFU1"/>
<keyword evidence="5 12" id="KW-0479">Metal-binding</keyword>
<evidence type="ECO:0000256" key="12">
    <source>
        <dbReference type="PIRSR" id="PIRSR038994-3"/>
    </source>
</evidence>
<dbReference type="FunFam" id="3.20.20.140:FF:000023">
    <property type="entry name" value="N-acetylglucosamine-6-phosphate deacetylase"/>
    <property type="match status" value="1"/>
</dbReference>
<comment type="catalytic activity">
    <reaction evidence="8 9">
        <text>N-acetyl-D-glucosamine 6-phosphate + H2O = D-glucosamine 6-phosphate + acetate</text>
        <dbReference type="Rhea" id="RHEA:22936"/>
        <dbReference type="ChEBI" id="CHEBI:15377"/>
        <dbReference type="ChEBI" id="CHEBI:30089"/>
        <dbReference type="ChEBI" id="CHEBI:57513"/>
        <dbReference type="ChEBI" id="CHEBI:58725"/>
        <dbReference type="EC" id="3.5.1.25"/>
    </reaction>
</comment>
<name>A0AAR2KFU1_PYGNA</name>
<dbReference type="InterPro" id="IPR011059">
    <property type="entry name" value="Metal-dep_hydrolase_composite"/>
</dbReference>
<feature type="domain" description="Amidohydrolase-related" evidence="13">
    <location>
        <begin position="84"/>
        <end position="402"/>
    </location>
</feature>
<dbReference type="SUPFAM" id="SSF51556">
    <property type="entry name" value="Metallo-dependent hydrolases"/>
    <property type="match status" value="1"/>
</dbReference>
<feature type="binding site" evidence="12">
    <location>
        <position position="233"/>
    </location>
    <ligand>
        <name>Zn(2+)</name>
        <dbReference type="ChEBI" id="CHEBI:29105"/>
    </ligand>
</feature>
<sequence>MCLELCGIHHPVPQGTVHDEAVVSVGWAKGHPLLCLSVTLPVSLYFGCNLEDLWVRDGKILNPEKLFFDEQGFADHKVDCGNKIIAPGFIDAQINGGYGIDFSQASSDINGGLSLVAKKILEHGVTSFCPTLVTSPPEIYRQVIPEVRVKDGGAEGAGILGLHLEGPFINEEKRGAHPPKFIRPFKKGGVVDLTEVYGTLDNVALVTVAPELTNSGPAIRELVRRGITVSLGHSMADLSQAEEAVMNGASFITHLFNAMLPFHHRDPGIVGLLTSDRVPAGRTVYYGMIADGIHTHPAALRIAHRSHPAGLVLVTDAVTAMGLPAGRHTLGQQEIHIEGLHAYVAGTTTLSGSIATMDMCVRHFKQASGCSVEAALEAASLHPAQVLGISHQKGTLDYGSDAGTTGCCG</sequence>
<dbReference type="GeneTree" id="ENSGT00390000012605"/>
<feature type="active site" description="Proton donor/acceptor" evidence="10">
    <location>
        <position position="316"/>
    </location>
</feature>
<evidence type="ECO:0000256" key="6">
    <source>
        <dbReference type="ARBA" id="ARBA00022801"/>
    </source>
</evidence>
<feature type="binding site" evidence="11">
    <location>
        <position position="265"/>
    </location>
    <ligand>
        <name>substrate</name>
    </ligand>
</feature>
<dbReference type="Gene3D" id="3.20.20.140">
    <property type="entry name" value="Metal-dependent hydrolases"/>
    <property type="match status" value="1"/>
</dbReference>
<protein>
    <recommendedName>
        <fullName evidence="4 9">N-acetylglucosamine-6-phosphate deacetylase</fullName>
        <ecNumber evidence="3 9">3.5.1.25</ecNumber>
    </recommendedName>
</protein>
<comment type="similarity">
    <text evidence="2 9">Belongs to the metallo-dependent hydrolases superfamily. NagA family.</text>
</comment>
<keyword evidence="7 9" id="KW-0119">Carbohydrate metabolism</keyword>